<dbReference type="PANTHER" id="PTHR12483">
    <property type="entry name" value="SOLUTE CARRIER FAMILY 31 COPPER TRANSPORTERS"/>
    <property type="match status" value="1"/>
</dbReference>
<dbReference type="GO" id="GO:0016020">
    <property type="term" value="C:membrane"/>
    <property type="evidence" value="ECO:0007669"/>
    <property type="project" value="UniProtKB-SubCell"/>
</dbReference>
<evidence type="ECO:0000256" key="1">
    <source>
        <dbReference type="ARBA" id="ARBA00022692"/>
    </source>
</evidence>
<protein>
    <recommendedName>
        <fullName evidence="4">Copper transport protein</fullName>
    </recommendedName>
</protein>
<feature type="transmembrane region" description="Helical" evidence="4">
    <location>
        <begin position="52"/>
        <end position="72"/>
    </location>
</feature>
<comment type="similarity">
    <text evidence="4">Belongs to the copper transporter (Ctr) (TC 1.A.56) family. SLC31A subfamily.</text>
</comment>
<comment type="caution">
    <text evidence="6">The sequence shown here is derived from an EMBL/GenBank/DDBJ whole genome shotgun (WGS) entry which is preliminary data.</text>
</comment>
<keyword evidence="2 4" id="KW-1133">Transmembrane helix</keyword>
<feature type="region of interest" description="Disordered" evidence="5">
    <location>
        <begin position="1"/>
        <end position="23"/>
    </location>
</feature>
<dbReference type="PANTHER" id="PTHR12483:SF115">
    <property type="entry name" value="COPPER TRANSPORT PROTEIN"/>
    <property type="match status" value="1"/>
</dbReference>
<reference evidence="6" key="1">
    <citation type="journal article" date="2023" name="G3 (Bethesda)">
        <title>Whole genome assembly and annotation of the endangered Caribbean coral Acropora cervicornis.</title>
        <authorList>
            <person name="Selwyn J.D."/>
            <person name="Vollmer S.V."/>
        </authorList>
    </citation>
    <scope>NUCLEOTIDE SEQUENCE</scope>
    <source>
        <strain evidence="6">K2</strain>
    </source>
</reference>
<reference evidence="6" key="2">
    <citation type="journal article" date="2023" name="Science">
        <title>Genomic signatures of disease resistance in endangered staghorn corals.</title>
        <authorList>
            <person name="Vollmer S.V."/>
            <person name="Selwyn J.D."/>
            <person name="Despard B.A."/>
            <person name="Roesel C.L."/>
        </authorList>
    </citation>
    <scope>NUCLEOTIDE SEQUENCE</scope>
    <source>
        <strain evidence="6">K2</strain>
    </source>
</reference>
<evidence type="ECO:0000313" key="6">
    <source>
        <dbReference type="EMBL" id="KAK2555440.1"/>
    </source>
</evidence>
<accession>A0AAD9UZM6</accession>
<organism evidence="6 7">
    <name type="scientific">Acropora cervicornis</name>
    <name type="common">Staghorn coral</name>
    <dbReference type="NCBI Taxonomy" id="6130"/>
    <lineage>
        <taxon>Eukaryota</taxon>
        <taxon>Metazoa</taxon>
        <taxon>Cnidaria</taxon>
        <taxon>Anthozoa</taxon>
        <taxon>Hexacorallia</taxon>
        <taxon>Scleractinia</taxon>
        <taxon>Astrocoeniina</taxon>
        <taxon>Acroporidae</taxon>
        <taxon>Acropora</taxon>
    </lineage>
</organism>
<sequence>MDHHGGHEMATTASNSTESSMMNHHSSGHMMMYFHFSEKAVILFKGWSVENAGGMVASCIGIFILAALYEGLKVSREILKRKYSYVVSVDMPGSKTYSNGQTVITESRGKPPRSRLCNWHHFLQTYLHMLQVTISYFLMLIFMTYNVWLCLAVVLGAGLGYFVFGWKINKVIDIYEHCH</sequence>
<comment type="subcellular location">
    <subcellularLocation>
        <location evidence="4">Membrane</location>
        <topology evidence="4">Multi-pass membrane protein</topology>
    </subcellularLocation>
</comment>
<name>A0AAD9UZM6_ACRCE</name>
<evidence type="ECO:0000256" key="4">
    <source>
        <dbReference type="RuleBase" id="RU367022"/>
    </source>
</evidence>
<gene>
    <name evidence="6" type="ORF">P5673_022775</name>
</gene>
<keyword evidence="4" id="KW-0186">Copper</keyword>
<keyword evidence="3 4" id="KW-0472">Membrane</keyword>
<feature type="transmembrane region" description="Helical" evidence="4">
    <location>
        <begin position="145"/>
        <end position="164"/>
    </location>
</feature>
<dbReference type="InterPro" id="IPR007274">
    <property type="entry name" value="Cop_transporter"/>
</dbReference>
<proteinExistence type="inferred from homology"/>
<dbReference type="Proteomes" id="UP001249851">
    <property type="component" value="Unassembled WGS sequence"/>
</dbReference>
<dbReference type="EMBL" id="JARQWQ010000062">
    <property type="protein sequence ID" value="KAK2555440.1"/>
    <property type="molecule type" value="Genomic_DNA"/>
</dbReference>
<keyword evidence="4" id="KW-0187">Copper transport</keyword>
<dbReference type="Pfam" id="PF04145">
    <property type="entry name" value="Ctr"/>
    <property type="match status" value="1"/>
</dbReference>
<keyword evidence="4" id="KW-0406">Ion transport</keyword>
<evidence type="ECO:0000256" key="5">
    <source>
        <dbReference type="SAM" id="MobiDB-lite"/>
    </source>
</evidence>
<dbReference type="AlphaFoldDB" id="A0AAD9UZM6"/>
<dbReference type="GO" id="GO:0005375">
    <property type="term" value="F:copper ion transmembrane transporter activity"/>
    <property type="evidence" value="ECO:0007669"/>
    <property type="project" value="UniProtKB-UniRule"/>
</dbReference>
<evidence type="ECO:0000313" key="7">
    <source>
        <dbReference type="Proteomes" id="UP001249851"/>
    </source>
</evidence>
<evidence type="ECO:0000256" key="3">
    <source>
        <dbReference type="ARBA" id="ARBA00023136"/>
    </source>
</evidence>
<keyword evidence="7" id="KW-1185">Reference proteome</keyword>
<evidence type="ECO:0000256" key="2">
    <source>
        <dbReference type="ARBA" id="ARBA00022989"/>
    </source>
</evidence>
<keyword evidence="4" id="KW-0813">Transport</keyword>
<keyword evidence="1 4" id="KW-0812">Transmembrane</keyword>